<dbReference type="OrthoDB" id="9811743at2"/>
<organism evidence="3 4">
    <name type="scientific">Brunnivagina elsteri CCALA 953</name>
    <dbReference type="NCBI Taxonomy" id="987040"/>
    <lineage>
        <taxon>Bacteria</taxon>
        <taxon>Bacillati</taxon>
        <taxon>Cyanobacteriota</taxon>
        <taxon>Cyanophyceae</taxon>
        <taxon>Nostocales</taxon>
        <taxon>Calotrichaceae</taxon>
        <taxon>Brunnivagina</taxon>
    </lineage>
</organism>
<reference evidence="3 4" key="1">
    <citation type="submission" date="2017-08" db="EMBL/GenBank/DDBJ databases">
        <title>Draft genome sequence of filamentous cyanobacterium Calothrix elsteri CCALA 953.</title>
        <authorList>
            <person name="Gagunashvili A.N."/>
            <person name="Elster J."/>
            <person name="Andresson O.S."/>
        </authorList>
    </citation>
    <scope>NUCLEOTIDE SEQUENCE [LARGE SCALE GENOMIC DNA]</scope>
    <source>
        <strain evidence="3 4">CCALA 953</strain>
    </source>
</reference>
<dbReference type="Gene3D" id="3.40.50.720">
    <property type="entry name" value="NAD(P)-binding Rossmann-like Domain"/>
    <property type="match status" value="1"/>
</dbReference>
<dbReference type="InterPro" id="IPR001509">
    <property type="entry name" value="Epimerase_deHydtase"/>
</dbReference>
<name>A0A2A2TNF8_9CYAN</name>
<sequence>MLCEKIILVTGGCGFIGSHIAEALVKQDYKVRILDDFSTGKLENIAALPTENVEIIKGDVADFTAVDAAVAGCEYIFHEAAIASVPKSINDPIGTSQINYGGTLNVLEAARKHGVRRVVFAGSAAVYGDEPTLPKTESMPTQPITPYGVDKLASELMGHFYARTLGVEFVCLRYFNVFGLRQDPSSPYSGVISIFCDRIRQNLAPIIYGDGLQSRDFIHVSDVVKANLLAMEHPEANGKTFNVGRGKAVTLLEIQNILNELTANDLQPIHKEPRAGDIRHSLADNTALTALGWSSEVSIRQGLAELLQSTHQVVEVKT</sequence>
<dbReference type="Proteomes" id="UP000218238">
    <property type="component" value="Unassembled WGS sequence"/>
</dbReference>
<gene>
    <name evidence="3" type="ORF">CK510_04125</name>
</gene>
<dbReference type="SUPFAM" id="SSF51735">
    <property type="entry name" value="NAD(P)-binding Rossmann-fold domains"/>
    <property type="match status" value="1"/>
</dbReference>
<accession>A0A2A2TNF8</accession>
<protein>
    <submittedName>
        <fullName evidence="3">NAD-dependent dehydratase</fullName>
    </submittedName>
</protein>
<dbReference type="InterPro" id="IPR036291">
    <property type="entry name" value="NAD(P)-bd_dom_sf"/>
</dbReference>
<dbReference type="Pfam" id="PF01370">
    <property type="entry name" value="Epimerase"/>
    <property type="match status" value="1"/>
</dbReference>
<dbReference type="EMBL" id="NTFS01000026">
    <property type="protein sequence ID" value="PAX60019.1"/>
    <property type="molecule type" value="Genomic_DNA"/>
</dbReference>
<keyword evidence="4" id="KW-1185">Reference proteome</keyword>
<evidence type="ECO:0000259" key="2">
    <source>
        <dbReference type="Pfam" id="PF01370"/>
    </source>
</evidence>
<proteinExistence type="inferred from homology"/>
<dbReference type="PANTHER" id="PTHR43000">
    <property type="entry name" value="DTDP-D-GLUCOSE 4,6-DEHYDRATASE-RELATED"/>
    <property type="match status" value="1"/>
</dbReference>
<evidence type="ECO:0000313" key="3">
    <source>
        <dbReference type="EMBL" id="PAX60019.1"/>
    </source>
</evidence>
<dbReference type="AlphaFoldDB" id="A0A2A2TNF8"/>
<comment type="caution">
    <text evidence="3">The sequence shown here is derived from an EMBL/GenBank/DDBJ whole genome shotgun (WGS) entry which is preliminary data.</text>
</comment>
<comment type="similarity">
    <text evidence="1">Belongs to the NAD(P)-dependent epimerase/dehydratase family.</text>
</comment>
<evidence type="ECO:0000256" key="1">
    <source>
        <dbReference type="ARBA" id="ARBA00007637"/>
    </source>
</evidence>
<feature type="domain" description="NAD-dependent epimerase/dehydratase" evidence="2">
    <location>
        <begin position="7"/>
        <end position="244"/>
    </location>
</feature>
<dbReference type="Gene3D" id="3.90.25.10">
    <property type="entry name" value="UDP-galactose 4-epimerase, domain 1"/>
    <property type="match status" value="1"/>
</dbReference>
<evidence type="ECO:0000313" key="4">
    <source>
        <dbReference type="Proteomes" id="UP000218238"/>
    </source>
</evidence>